<keyword evidence="5 11" id="KW-1003">Cell membrane</keyword>
<dbReference type="SMART" id="SM00382">
    <property type="entry name" value="AAA"/>
    <property type="match status" value="1"/>
</dbReference>
<dbReference type="InterPro" id="IPR003439">
    <property type="entry name" value="ABC_transporter-like_ATP-bd"/>
</dbReference>
<evidence type="ECO:0000256" key="2">
    <source>
        <dbReference type="ARBA" id="ARBA00004202"/>
    </source>
</evidence>
<evidence type="ECO:0000256" key="4">
    <source>
        <dbReference type="ARBA" id="ARBA00020019"/>
    </source>
</evidence>
<dbReference type="RefSeq" id="WP_420903473.1">
    <property type="nucleotide sequence ID" value="NZ_BAAFGK010000001.1"/>
</dbReference>
<evidence type="ECO:0000313" key="14">
    <source>
        <dbReference type="Proteomes" id="UP001628193"/>
    </source>
</evidence>
<dbReference type="InterPro" id="IPR027417">
    <property type="entry name" value="P-loop_NTPase"/>
</dbReference>
<evidence type="ECO:0000256" key="7">
    <source>
        <dbReference type="ARBA" id="ARBA00022741"/>
    </source>
</evidence>
<keyword evidence="14" id="KW-1185">Reference proteome</keyword>
<evidence type="ECO:0000256" key="1">
    <source>
        <dbReference type="ARBA" id="ARBA00002579"/>
    </source>
</evidence>
<dbReference type="Proteomes" id="UP001628193">
    <property type="component" value="Unassembled WGS sequence"/>
</dbReference>
<dbReference type="Pfam" id="PF00005">
    <property type="entry name" value="ABC_tran"/>
    <property type="match status" value="1"/>
</dbReference>
<evidence type="ECO:0000256" key="9">
    <source>
        <dbReference type="ARBA" id="ARBA00023136"/>
    </source>
</evidence>
<reference evidence="13 14" key="2">
    <citation type="submission" date="2024-09" db="EMBL/GenBank/DDBJ databases">
        <title>Draft genome sequence of Candidatus Magnetaquicoccaceae bacterium FCR-1.</title>
        <authorList>
            <person name="Shimoshige H."/>
            <person name="Shimamura S."/>
            <person name="Taoka A."/>
            <person name="Kobayashi H."/>
            <person name="Maekawa T."/>
        </authorList>
    </citation>
    <scope>NUCLEOTIDE SEQUENCE [LARGE SCALE GENOMIC DNA]</scope>
    <source>
        <strain evidence="13 14">FCR-1</strain>
    </source>
</reference>
<dbReference type="InterPro" id="IPR017871">
    <property type="entry name" value="ABC_transporter-like_CS"/>
</dbReference>
<comment type="subcellular location">
    <subcellularLocation>
        <location evidence="11">Cell inner membrane</location>
        <topology evidence="11">Peripheral membrane protein</topology>
        <orientation evidence="11">Cytoplasmic side</orientation>
    </subcellularLocation>
    <subcellularLocation>
        <location evidence="2">Cell membrane</location>
        <topology evidence="2">Peripheral membrane protein</topology>
    </subcellularLocation>
</comment>
<evidence type="ECO:0000256" key="10">
    <source>
        <dbReference type="ARBA" id="ARBA00023306"/>
    </source>
</evidence>
<dbReference type="EMBL" id="BAAFGK010000001">
    <property type="protein sequence ID" value="GAB0055761.1"/>
    <property type="molecule type" value="Genomic_DNA"/>
</dbReference>
<keyword evidence="10 11" id="KW-0131">Cell cycle</keyword>
<evidence type="ECO:0000313" key="13">
    <source>
        <dbReference type="EMBL" id="GAB0055761.1"/>
    </source>
</evidence>
<reference evidence="13 14" key="1">
    <citation type="submission" date="2024-05" db="EMBL/GenBank/DDBJ databases">
        <authorList>
            <consortium name="Candidatus Magnetaquicoccaceae bacterium FCR-1 genome sequencing consortium"/>
            <person name="Shimoshige H."/>
            <person name="Shimamura S."/>
            <person name="Taoka A."/>
            <person name="Kobayashi H."/>
            <person name="Maekawa T."/>
        </authorList>
    </citation>
    <scope>NUCLEOTIDE SEQUENCE [LARGE SCALE GENOMIC DNA]</scope>
    <source>
        <strain evidence="13 14">FCR-1</strain>
    </source>
</reference>
<comment type="caution">
    <text evidence="13">The sequence shown here is derived from an EMBL/GenBank/DDBJ whole genome shotgun (WGS) entry which is preliminary data.</text>
</comment>
<keyword evidence="7 11" id="KW-0547">Nucleotide-binding</keyword>
<dbReference type="PROSITE" id="PS50893">
    <property type="entry name" value="ABC_TRANSPORTER_2"/>
    <property type="match status" value="1"/>
</dbReference>
<feature type="domain" description="ABC transporter" evidence="12">
    <location>
        <begin position="2"/>
        <end position="228"/>
    </location>
</feature>
<organism evidence="13 14">
    <name type="scientific">Candidatus Magnetaquiglobus chichijimensis</name>
    <dbReference type="NCBI Taxonomy" id="3141448"/>
    <lineage>
        <taxon>Bacteria</taxon>
        <taxon>Pseudomonadati</taxon>
        <taxon>Pseudomonadota</taxon>
        <taxon>Magnetococcia</taxon>
        <taxon>Magnetococcales</taxon>
        <taxon>Candidatus Magnetaquicoccaceae</taxon>
        <taxon>Candidatus Magnetaquiglobus</taxon>
    </lineage>
</organism>
<comment type="function">
    <text evidence="1">Part of the ABC transporter FtsEX involved in cellular division. Important for assembly or stability of the septal ring.</text>
</comment>
<comment type="subunit">
    <text evidence="11">Homodimer. Forms a membrane-associated complex with FtsX.</text>
</comment>
<dbReference type="InterPro" id="IPR003593">
    <property type="entry name" value="AAA+_ATPase"/>
</dbReference>
<name>A0ABQ0C4E4_9PROT</name>
<proteinExistence type="inferred from homology"/>
<evidence type="ECO:0000256" key="11">
    <source>
        <dbReference type="RuleBase" id="RU365094"/>
    </source>
</evidence>
<evidence type="ECO:0000256" key="6">
    <source>
        <dbReference type="ARBA" id="ARBA00022618"/>
    </source>
</evidence>
<sequence>MIQFHNVTLRYPTGHEALKRVSFRLPRGSFHFLTGHSGAGKSSVLRLIYRAAFPSEGSVLVDGRDVARLTRGQLPALRRGIGVIFQDFKLLYDRSVFDNVALAMEVAGHEPARIPGQVRRALQNVGLLERMHQNPITLSGGEQQRLAIARATVNRPPLVIADEPTGNLDKEIGRHIMALFEGLHRQGTTVLVATHDLDLAAELAHPRLDMRDGALLHTAPQPISDEDAA</sequence>
<accession>A0ABQ0C4E4</accession>
<dbReference type="GO" id="GO:0051301">
    <property type="term" value="P:cell division"/>
    <property type="evidence" value="ECO:0007669"/>
    <property type="project" value="UniProtKB-KW"/>
</dbReference>
<protein>
    <recommendedName>
        <fullName evidence="4 11">Cell division ATP-binding protein FtsE</fullName>
    </recommendedName>
</protein>
<comment type="similarity">
    <text evidence="3 11">Belongs to the ABC transporter superfamily.</text>
</comment>
<keyword evidence="8 11" id="KW-0067">ATP-binding</keyword>
<dbReference type="PANTHER" id="PTHR24220">
    <property type="entry name" value="IMPORT ATP-BINDING PROTEIN"/>
    <property type="match status" value="1"/>
</dbReference>
<evidence type="ECO:0000256" key="5">
    <source>
        <dbReference type="ARBA" id="ARBA00022475"/>
    </source>
</evidence>
<evidence type="ECO:0000256" key="3">
    <source>
        <dbReference type="ARBA" id="ARBA00005417"/>
    </source>
</evidence>
<gene>
    <name evidence="11 13" type="primary">ftsE</name>
    <name evidence="13" type="ORF">SIID45300_00056</name>
</gene>
<keyword evidence="6 11" id="KW-0132">Cell division</keyword>
<dbReference type="Gene3D" id="3.40.50.300">
    <property type="entry name" value="P-loop containing nucleotide triphosphate hydrolases"/>
    <property type="match status" value="1"/>
</dbReference>
<dbReference type="InterPro" id="IPR005286">
    <property type="entry name" value="Cell_div_FtsE"/>
</dbReference>
<dbReference type="PANTHER" id="PTHR24220:SF470">
    <property type="entry name" value="CELL DIVISION ATP-BINDING PROTEIN FTSE"/>
    <property type="match status" value="1"/>
</dbReference>
<dbReference type="SUPFAM" id="SSF52540">
    <property type="entry name" value="P-loop containing nucleoside triphosphate hydrolases"/>
    <property type="match status" value="1"/>
</dbReference>
<dbReference type="GO" id="GO:0005524">
    <property type="term" value="F:ATP binding"/>
    <property type="evidence" value="ECO:0007669"/>
    <property type="project" value="UniProtKB-KW"/>
</dbReference>
<keyword evidence="9 11" id="KW-0472">Membrane</keyword>
<dbReference type="InterPro" id="IPR015854">
    <property type="entry name" value="ABC_transpr_LolD-like"/>
</dbReference>
<evidence type="ECO:0000259" key="12">
    <source>
        <dbReference type="PROSITE" id="PS50893"/>
    </source>
</evidence>
<dbReference type="NCBIfam" id="TIGR02673">
    <property type="entry name" value="FtsE"/>
    <property type="match status" value="1"/>
</dbReference>
<dbReference type="PROSITE" id="PS00211">
    <property type="entry name" value="ABC_TRANSPORTER_1"/>
    <property type="match status" value="1"/>
</dbReference>
<evidence type="ECO:0000256" key="8">
    <source>
        <dbReference type="ARBA" id="ARBA00022840"/>
    </source>
</evidence>